<dbReference type="Proteomes" id="UP001595904">
    <property type="component" value="Unassembled WGS sequence"/>
</dbReference>
<dbReference type="RefSeq" id="WP_380601847.1">
    <property type="nucleotide sequence ID" value="NZ_JBHSDU010000014.1"/>
</dbReference>
<name>A0ABV8T192_9GAMM</name>
<dbReference type="InterPro" id="IPR000914">
    <property type="entry name" value="SBP_5_dom"/>
</dbReference>
<protein>
    <submittedName>
        <fullName evidence="4">ABC transporter substrate-binding protein</fullName>
    </submittedName>
</protein>
<evidence type="ECO:0000313" key="4">
    <source>
        <dbReference type="EMBL" id="MFC4312449.1"/>
    </source>
</evidence>
<dbReference type="PANTHER" id="PTHR30290">
    <property type="entry name" value="PERIPLASMIC BINDING COMPONENT OF ABC TRANSPORTER"/>
    <property type="match status" value="1"/>
</dbReference>
<gene>
    <name evidence="4" type="ORF">ACFPN2_25425</name>
</gene>
<evidence type="ECO:0000313" key="5">
    <source>
        <dbReference type="Proteomes" id="UP001595904"/>
    </source>
</evidence>
<dbReference type="PANTHER" id="PTHR30290:SF38">
    <property type="entry name" value="D,D-DIPEPTIDE-BINDING PERIPLASMIC PROTEIN DDPA-RELATED"/>
    <property type="match status" value="1"/>
</dbReference>
<evidence type="ECO:0000256" key="2">
    <source>
        <dbReference type="ARBA" id="ARBA00022729"/>
    </source>
</evidence>
<reference evidence="5" key="1">
    <citation type="journal article" date="2019" name="Int. J. Syst. Evol. Microbiol.">
        <title>The Global Catalogue of Microorganisms (GCM) 10K type strain sequencing project: providing services to taxonomists for standard genome sequencing and annotation.</title>
        <authorList>
            <consortium name="The Broad Institute Genomics Platform"/>
            <consortium name="The Broad Institute Genome Sequencing Center for Infectious Disease"/>
            <person name="Wu L."/>
            <person name="Ma J."/>
        </authorList>
    </citation>
    <scope>NUCLEOTIDE SEQUENCE [LARGE SCALE GENOMIC DNA]</scope>
    <source>
        <strain evidence="5">CGMCC 1.10759</strain>
    </source>
</reference>
<dbReference type="InterPro" id="IPR039424">
    <property type="entry name" value="SBP_5"/>
</dbReference>
<dbReference type="Pfam" id="PF00496">
    <property type="entry name" value="SBP_bac_5"/>
    <property type="match status" value="1"/>
</dbReference>
<accession>A0ABV8T192</accession>
<evidence type="ECO:0000256" key="1">
    <source>
        <dbReference type="ARBA" id="ARBA00005695"/>
    </source>
</evidence>
<comment type="similarity">
    <text evidence="1">Belongs to the bacterial solute-binding protein 5 family.</text>
</comment>
<keyword evidence="5" id="KW-1185">Reference proteome</keyword>
<dbReference type="InterPro" id="IPR030678">
    <property type="entry name" value="Peptide/Ni-bd"/>
</dbReference>
<comment type="caution">
    <text evidence="4">The sequence shown here is derived from an EMBL/GenBank/DDBJ whole genome shotgun (WGS) entry which is preliminary data.</text>
</comment>
<dbReference type="EMBL" id="JBHSDU010000014">
    <property type="protein sequence ID" value="MFC4312449.1"/>
    <property type="molecule type" value="Genomic_DNA"/>
</dbReference>
<dbReference type="Gene3D" id="3.40.190.10">
    <property type="entry name" value="Periplasmic binding protein-like II"/>
    <property type="match status" value="1"/>
</dbReference>
<dbReference type="SUPFAM" id="SSF53850">
    <property type="entry name" value="Periplasmic binding protein-like II"/>
    <property type="match status" value="1"/>
</dbReference>
<dbReference type="PIRSF" id="PIRSF002741">
    <property type="entry name" value="MppA"/>
    <property type="match status" value="1"/>
</dbReference>
<sequence length="509" mass="57426">MCFAWLLRAEAQPEPMLRVALASDLRSTNPGINRDSVTDWVMTHVVEGLVAVNAELAPAPMLAESWRVSDDGREYTFRLRSNVKFQNGATLRAEQVVWSWRRMLDPQTRWPCLSWYDGKGDSRVLIESVDELDDLTVRFRLREPDPLFVYRLADVQCHVAIVHPDSLDAGGKWRWPIGTGPYRLKEWRRGRYIELERFDDYSLAAGPASGFTGRKEAIVRTVRLVVIPDASSAKLAVLSGEIDLWPLTAAEALPELRRDPGVELLHEASRDWSVLLMQNREGVMSNATLRAAIASALDPALIAQSTMYAERPLRPYGVPAEDIAPEMLARIPRAYQPQSTQDLLRQAGYRGEPIEIDVSRETGNYFNDAIVVHALLVRAGINARIRSMDWATQFKRYLGHEYQLSLFGYTGRATGPMMYSVFVCDPAKRANCVVNTPRALDIVREINKAALPEQRSALMGELEIEIARDRSIIGLYAPLRITTVRRSVVGYETWALGMPRFWGVSVTAW</sequence>
<feature type="domain" description="Solute-binding protein family 5" evidence="3">
    <location>
        <begin position="58"/>
        <end position="421"/>
    </location>
</feature>
<organism evidence="4 5">
    <name type="scientific">Steroidobacter flavus</name>
    <dbReference type="NCBI Taxonomy" id="1842136"/>
    <lineage>
        <taxon>Bacteria</taxon>
        <taxon>Pseudomonadati</taxon>
        <taxon>Pseudomonadota</taxon>
        <taxon>Gammaproteobacteria</taxon>
        <taxon>Steroidobacterales</taxon>
        <taxon>Steroidobacteraceae</taxon>
        <taxon>Steroidobacter</taxon>
    </lineage>
</organism>
<keyword evidence="2" id="KW-0732">Signal</keyword>
<evidence type="ECO:0000259" key="3">
    <source>
        <dbReference type="Pfam" id="PF00496"/>
    </source>
</evidence>
<proteinExistence type="inferred from homology"/>
<dbReference type="Gene3D" id="3.10.105.10">
    <property type="entry name" value="Dipeptide-binding Protein, Domain 3"/>
    <property type="match status" value="1"/>
</dbReference>
<dbReference type="Gene3D" id="3.90.76.10">
    <property type="entry name" value="Dipeptide-binding Protein, Domain 1"/>
    <property type="match status" value="1"/>
</dbReference>